<dbReference type="Pfam" id="PF05190">
    <property type="entry name" value="MutS_IV"/>
    <property type="match status" value="1"/>
</dbReference>
<dbReference type="SUPFAM" id="SSF48334">
    <property type="entry name" value="DNA repair protein MutS, domain III"/>
    <property type="match status" value="1"/>
</dbReference>
<keyword evidence="5 9" id="KW-0067">ATP-binding</keyword>
<dbReference type="InterPro" id="IPR016151">
    <property type="entry name" value="DNA_mismatch_repair_MutS_N"/>
</dbReference>
<dbReference type="FunFam" id="3.40.1170.10:FF:000001">
    <property type="entry name" value="DNA mismatch repair protein MutS"/>
    <property type="match status" value="1"/>
</dbReference>
<evidence type="ECO:0000256" key="7">
    <source>
        <dbReference type="ARBA" id="ARBA00023204"/>
    </source>
</evidence>
<protein>
    <recommendedName>
        <fullName evidence="2 9">DNA mismatch repair protein MutS</fullName>
    </recommendedName>
</protein>
<dbReference type="GO" id="GO:0003684">
    <property type="term" value="F:damaged DNA binding"/>
    <property type="evidence" value="ECO:0007669"/>
    <property type="project" value="UniProtKB-UniRule"/>
</dbReference>
<dbReference type="STRING" id="502025.Hoch_3422"/>
<dbReference type="Pfam" id="PF01624">
    <property type="entry name" value="MutS_I"/>
    <property type="match status" value="1"/>
</dbReference>
<dbReference type="SMART" id="SM00533">
    <property type="entry name" value="MUTSd"/>
    <property type="match status" value="1"/>
</dbReference>
<reference evidence="12 13" key="1">
    <citation type="journal article" date="2010" name="Stand. Genomic Sci.">
        <title>Complete genome sequence of Haliangium ochraceum type strain (SMP-2).</title>
        <authorList>
            <consortium name="US DOE Joint Genome Institute (JGI-PGF)"/>
            <person name="Ivanova N."/>
            <person name="Daum C."/>
            <person name="Lang E."/>
            <person name="Abt B."/>
            <person name="Kopitz M."/>
            <person name="Saunders E."/>
            <person name="Lapidus A."/>
            <person name="Lucas S."/>
            <person name="Glavina Del Rio T."/>
            <person name="Nolan M."/>
            <person name="Tice H."/>
            <person name="Copeland A."/>
            <person name="Cheng J.F."/>
            <person name="Chen F."/>
            <person name="Bruce D."/>
            <person name="Goodwin L."/>
            <person name="Pitluck S."/>
            <person name="Mavromatis K."/>
            <person name="Pati A."/>
            <person name="Mikhailova N."/>
            <person name="Chen A."/>
            <person name="Palaniappan K."/>
            <person name="Land M."/>
            <person name="Hauser L."/>
            <person name="Chang Y.J."/>
            <person name="Jeffries C.D."/>
            <person name="Detter J.C."/>
            <person name="Brettin T."/>
            <person name="Rohde M."/>
            <person name="Goker M."/>
            <person name="Bristow J."/>
            <person name="Markowitz V."/>
            <person name="Eisen J.A."/>
            <person name="Hugenholtz P."/>
            <person name="Kyrpides N.C."/>
            <person name="Klenk H.P."/>
        </authorList>
    </citation>
    <scope>NUCLEOTIDE SEQUENCE [LARGE SCALE GENOMIC DNA]</scope>
    <source>
        <strain evidence="13">DSM 14365 / CIP 107738 / JCM 11303 / AJ 13395 / SMP-2</strain>
    </source>
</reference>
<keyword evidence="6 9" id="KW-0238">DNA-binding</keyword>
<dbReference type="Gene3D" id="3.40.1170.10">
    <property type="entry name" value="DNA repair protein MutS, domain I"/>
    <property type="match status" value="1"/>
</dbReference>
<dbReference type="Gene3D" id="1.10.1420.10">
    <property type="match status" value="2"/>
</dbReference>
<dbReference type="SUPFAM" id="SSF52540">
    <property type="entry name" value="P-loop containing nucleoside triphosphate hydrolases"/>
    <property type="match status" value="1"/>
</dbReference>
<keyword evidence="3 9" id="KW-0547">Nucleotide-binding</keyword>
<feature type="domain" description="DNA mismatch repair proteins mutS family" evidence="11">
    <location>
        <begin position="708"/>
        <end position="724"/>
    </location>
</feature>
<dbReference type="PROSITE" id="PS00486">
    <property type="entry name" value="DNA_MISMATCH_REPAIR_2"/>
    <property type="match status" value="1"/>
</dbReference>
<name>D0LV83_HALO1</name>
<dbReference type="KEGG" id="hoh:Hoch_3422"/>
<evidence type="ECO:0000256" key="1">
    <source>
        <dbReference type="ARBA" id="ARBA00006271"/>
    </source>
</evidence>
<gene>
    <name evidence="9" type="primary">mutS</name>
    <name evidence="12" type="ordered locus">Hoch_3422</name>
</gene>
<proteinExistence type="inferred from homology"/>
<dbReference type="eggNOG" id="COG0249">
    <property type="taxonomic scope" value="Bacteria"/>
</dbReference>
<dbReference type="SMART" id="SM00534">
    <property type="entry name" value="MUTSac"/>
    <property type="match status" value="1"/>
</dbReference>
<evidence type="ECO:0000256" key="9">
    <source>
        <dbReference type="HAMAP-Rule" id="MF_00096"/>
    </source>
</evidence>
<dbReference type="InterPro" id="IPR007860">
    <property type="entry name" value="DNA_mmatch_repair_MutS_con_dom"/>
</dbReference>
<comment type="function">
    <text evidence="8 9">This protein is involved in the repair of mismatches in DNA. It is possible that it carries out the mismatch recognition step. This protein has a weak ATPase activity.</text>
</comment>
<dbReference type="Gene3D" id="3.40.50.300">
    <property type="entry name" value="P-loop containing nucleotide triphosphate hydrolases"/>
    <property type="match status" value="1"/>
</dbReference>
<dbReference type="Proteomes" id="UP000001880">
    <property type="component" value="Chromosome"/>
</dbReference>
<dbReference type="AlphaFoldDB" id="D0LV83"/>
<dbReference type="NCBIfam" id="TIGR01070">
    <property type="entry name" value="mutS1"/>
    <property type="match status" value="1"/>
</dbReference>
<dbReference type="InterPro" id="IPR007696">
    <property type="entry name" value="DNA_mismatch_repair_MutS_core"/>
</dbReference>
<dbReference type="GO" id="GO:0140664">
    <property type="term" value="F:ATP-dependent DNA damage sensor activity"/>
    <property type="evidence" value="ECO:0007669"/>
    <property type="project" value="InterPro"/>
</dbReference>
<comment type="similarity">
    <text evidence="1 9 10">Belongs to the DNA mismatch repair MutS family.</text>
</comment>
<evidence type="ECO:0000256" key="5">
    <source>
        <dbReference type="ARBA" id="ARBA00022840"/>
    </source>
</evidence>
<dbReference type="Pfam" id="PF05192">
    <property type="entry name" value="MutS_III"/>
    <property type="match status" value="1"/>
</dbReference>
<dbReference type="InterPro" id="IPR005748">
    <property type="entry name" value="DNA_mismatch_repair_MutS"/>
</dbReference>
<evidence type="ECO:0000256" key="4">
    <source>
        <dbReference type="ARBA" id="ARBA00022763"/>
    </source>
</evidence>
<dbReference type="GO" id="GO:0006298">
    <property type="term" value="P:mismatch repair"/>
    <property type="evidence" value="ECO:0007669"/>
    <property type="project" value="UniProtKB-UniRule"/>
</dbReference>
<keyword evidence="4 9" id="KW-0227">DNA damage</keyword>
<evidence type="ECO:0000313" key="13">
    <source>
        <dbReference type="Proteomes" id="UP000001880"/>
    </source>
</evidence>
<dbReference type="InterPro" id="IPR045076">
    <property type="entry name" value="MutS"/>
</dbReference>
<dbReference type="NCBIfam" id="NF003810">
    <property type="entry name" value="PRK05399.1"/>
    <property type="match status" value="1"/>
</dbReference>
<feature type="binding site" evidence="9">
    <location>
        <begin position="634"/>
        <end position="641"/>
    </location>
    <ligand>
        <name>ATP</name>
        <dbReference type="ChEBI" id="CHEBI:30616"/>
    </ligand>
</feature>
<dbReference type="CDD" id="cd03284">
    <property type="entry name" value="ABC_MutS1"/>
    <property type="match status" value="1"/>
</dbReference>
<dbReference type="FunFam" id="1.10.1420.10:FF:000001">
    <property type="entry name" value="DNA mismatch repair protein MutS"/>
    <property type="match status" value="1"/>
</dbReference>
<dbReference type="Pfam" id="PF05188">
    <property type="entry name" value="MutS_II"/>
    <property type="match status" value="1"/>
</dbReference>
<dbReference type="GO" id="GO:0005524">
    <property type="term" value="F:ATP binding"/>
    <property type="evidence" value="ECO:0007669"/>
    <property type="project" value="UniProtKB-UniRule"/>
</dbReference>
<dbReference type="HOGENOM" id="CLU_002472_3_1_7"/>
<keyword evidence="7 9" id="KW-0234">DNA repair</keyword>
<dbReference type="OrthoDB" id="9802448at2"/>
<dbReference type="SUPFAM" id="SSF55271">
    <property type="entry name" value="DNA repair protein MutS, domain I"/>
    <property type="match status" value="1"/>
</dbReference>
<dbReference type="Pfam" id="PF00488">
    <property type="entry name" value="MutS_V"/>
    <property type="match status" value="1"/>
</dbReference>
<dbReference type="InterPro" id="IPR027417">
    <property type="entry name" value="P-loop_NTPase"/>
</dbReference>
<dbReference type="PANTHER" id="PTHR11361">
    <property type="entry name" value="DNA MISMATCH REPAIR PROTEIN MUTS FAMILY MEMBER"/>
    <property type="match status" value="1"/>
</dbReference>
<evidence type="ECO:0000256" key="6">
    <source>
        <dbReference type="ARBA" id="ARBA00023125"/>
    </source>
</evidence>
<dbReference type="GO" id="GO:0030983">
    <property type="term" value="F:mismatched DNA binding"/>
    <property type="evidence" value="ECO:0007669"/>
    <property type="project" value="InterPro"/>
</dbReference>
<accession>D0LV83</accession>
<dbReference type="FunFam" id="3.40.50.300:FF:000870">
    <property type="entry name" value="MutS protein homolog 4"/>
    <property type="match status" value="1"/>
</dbReference>
<dbReference type="HAMAP" id="MF_00096">
    <property type="entry name" value="MutS"/>
    <property type="match status" value="1"/>
</dbReference>
<dbReference type="InterPro" id="IPR036187">
    <property type="entry name" value="DNA_mismatch_repair_MutS_sf"/>
</dbReference>
<dbReference type="InterPro" id="IPR017261">
    <property type="entry name" value="DNA_mismatch_repair_MutS/MSH"/>
</dbReference>
<evidence type="ECO:0000256" key="8">
    <source>
        <dbReference type="ARBA" id="ARBA00024647"/>
    </source>
</evidence>
<dbReference type="EMBL" id="CP001804">
    <property type="protein sequence ID" value="ACY15924.1"/>
    <property type="molecule type" value="Genomic_DNA"/>
</dbReference>
<dbReference type="InterPro" id="IPR007861">
    <property type="entry name" value="DNA_mismatch_repair_MutS_clamp"/>
</dbReference>
<dbReference type="InterPro" id="IPR007695">
    <property type="entry name" value="DNA_mismatch_repair_MutS-lik_N"/>
</dbReference>
<dbReference type="SUPFAM" id="SSF53150">
    <property type="entry name" value="DNA repair protein MutS, domain II"/>
    <property type="match status" value="1"/>
</dbReference>
<evidence type="ECO:0000313" key="12">
    <source>
        <dbReference type="EMBL" id="ACY15924.1"/>
    </source>
</evidence>
<organism evidence="12 13">
    <name type="scientific">Haliangium ochraceum (strain DSM 14365 / JCM 11303 / SMP-2)</name>
    <dbReference type="NCBI Taxonomy" id="502025"/>
    <lineage>
        <taxon>Bacteria</taxon>
        <taxon>Pseudomonadati</taxon>
        <taxon>Myxococcota</taxon>
        <taxon>Polyangia</taxon>
        <taxon>Haliangiales</taxon>
        <taxon>Kofleriaceae</taxon>
        <taxon>Haliangium</taxon>
    </lineage>
</organism>
<evidence type="ECO:0000256" key="2">
    <source>
        <dbReference type="ARBA" id="ARBA00021982"/>
    </source>
</evidence>
<dbReference type="InterPro" id="IPR036678">
    <property type="entry name" value="MutS_con_dom_sf"/>
</dbReference>
<dbReference type="GO" id="GO:0005829">
    <property type="term" value="C:cytosol"/>
    <property type="evidence" value="ECO:0007669"/>
    <property type="project" value="TreeGrafter"/>
</dbReference>
<evidence type="ECO:0000256" key="10">
    <source>
        <dbReference type="RuleBase" id="RU003756"/>
    </source>
</evidence>
<dbReference type="PANTHER" id="PTHR11361:SF34">
    <property type="entry name" value="DNA MISMATCH REPAIR PROTEIN MSH1, MITOCHONDRIAL"/>
    <property type="match status" value="1"/>
</dbReference>
<dbReference type="Gene3D" id="3.30.420.110">
    <property type="entry name" value="MutS, connector domain"/>
    <property type="match status" value="1"/>
</dbReference>
<evidence type="ECO:0000259" key="11">
    <source>
        <dbReference type="PROSITE" id="PS00486"/>
    </source>
</evidence>
<evidence type="ECO:0000256" key="3">
    <source>
        <dbReference type="ARBA" id="ARBA00022741"/>
    </source>
</evidence>
<dbReference type="InterPro" id="IPR000432">
    <property type="entry name" value="DNA_mismatch_repair_MutS_C"/>
</dbReference>
<dbReference type="PIRSF" id="PIRSF037677">
    <property type="entry name" value="DNA_mis_repair_Msh6"/>
    <property type="match status" value="1"/>
</dbReference>
<keyword evidence="13" id="KW-1185">Reference proteome</keyword>
<sequence>MAKRTPRDTPMMRQYMEIKDQHPDAVLFFRLGDFYEMFYEDAEVAAKALDLTLTCRHKDSANPVPMAGVPHHAARGYIARLTEQGYKVVVCEQVEDPKLVKGIVKRAVAQVITPGVVLDEEVLDPKQPRYLAAIACEGGRYGLSFLDVSTGEFRATELDSEDGLLDELARVRPREILAGARNLAEGGPLTATQRDFNQVTYSPVEPHTWGQAKTLLVSLLAGDSASLGLEERILASRAAADVIGYARSTQPTGVLPVSRLQLYEPGDTMMLDEAAIANLELTETLIGGRRAGTLLSVIDETCTAPGGRLLRHWLLYPLSEVAPIRRRQDAVGYFVEHASLRRSVREVLEGVHDLERLAARVGLGVATPRDLGRLRDSLVQLPSLSALLASPVVQAGGESPLDAVPALLRFNNAILGELAELQGLLSRALVDEPGPLAREGGFIRAGYCRIVDESRSLADGSKEAILAIETRERERTGIGSLKVKYNRVFGYYIEVTKANLARVPAEYVRKQTIATGERYVTTELAELETKVLGAQERLLEREQELFAELCAAVGERAGGLRDVGERVAGIDCLANLAEIAHVRDYRCPEVDDGERLEIVEGRHPVVERTVPTGRFVPNDCQLDPREAQILLITGPNMAGKSTYMRQVAQIVVLAQMGSFVPAKRARVGIVDRVYTRVGAADNLARGESTFMVEMRETSAIMRGATRRSLVVLDEVGRGTSTFDGVSIAWAVTEYLHDAIGARTLFATHYHELCALSEVRPRVRNVSMAIREHEGDIVFLRQVVAGGASKSYGIEVARLAGLPRSLVSRARQILAQLEGGREWHQPSQLTLFSAAQSAPPDEPEGEAGGAIVERLRGLDPQRMTPIEALQVLAELCSEAGR</sequence>